<dbReference type="Pfam" id="PF03900">
    <property type="entry name" value="Porphobil_deamC"/>
    <property type="match status" value="1"/>
</dbReference>
<dbReference type="Proteomes" id="UP001158066">
    <property type="component" value="Unassembled WGS sequence"/>
</dbReference>
<dbReference type="InterPro" id="IPR022419">
    <property type="entry name" value="Porphobilin_deaminase_cofac_BS"/>
</dbReference>
<accession>A0AA45WVQ1</accession>
<protein>
    <recommendedName>
        <fullName evidence="8">Porphobilinogen deaminase</fullName>
        <shortName evidence="8">PBG</shortName>
        <ecNumber evidence="8">2.5.1.61</ecNumber>
    </recommendedName>
    <alternativeName>
        <fullName evidence="8">Hydroxymethylbilane synthase</fullName>
        <shortName evidence="8">HMBS</shortName>
    </alternativeName>
    <alternativeName>
        <fullName evidence="8">Pre-uroporphyrinogen synthase</fullName>
    </alternativeName>
</protein>
<organism evidence="11 12">
    <name type="scientific">Anoxynatronum buryatiense</name>
    <dbReference type="NCBI Taxonomy" id="489973"/>
    <lineage>
        <taxon>Bacteria</taxon>
        <taxon>Bacillati</taxon>
        <taxon>Bacillota</taxon>
        <taxon>Clostridia</taxon>
        <taxon>Eubacteriales</taxon>
        <taxon>Clostridiaceae</taxon>
        <taxon>Anoxynatronum</taxon>
    </lineage>
</organism>
<evidence type="ECO:0000313" key="11">
    <source>
        <dbReference type="EMBL" id="SMP54263.1"/>
    </source>
</evidence>
<evidence type="ECO:0000256" key="2">
    <source>
        <dbReference type="ARBA" id="ARBA00004735"/>
    </source>
</evidence>
<evidence type="ECO:0000259" key="9">
    <source>
        <dbReference type="Pfam" id="PF01379"/>
    </source>
</evidence>
<dbReference type="SUPFAM" id="SSF53850">
    <property type="entry name" value="Periplasmic binding protein-like II"/>
    <property type="match status" value="1"/>
</dbReference>
<dbReference type="FunFam" id="3.30.160.40:FF:000001">
    <property type="entry name" value="Porphobilinogen deaminase"/>
    <property type="match status" value="1"/>
</dbReference>
<comment type="caution">
    <text evidence="11">The sequence shown here is derived from an EMBL/GenBank/DDBJ whole genome shotgun (WGS) entry which is preliminary data.</text>
</comment>
<comment type="subunit">
    <text evidence="4 8">Monomer.</text>
</comment>
<dbReference type="NCBIfam" id="TIGR00212">
    <property type="entry name" value="hemC"/>
    <property type="match status" value="1"/>
</dbReference>
<dbReference type="CDD" id="cd13646">
    <property type="entry name" value="PBP2_EcHMBS_like"/>
    <property type="match status" value="1"/>
</dbReference>
<dbReference type="Gene3D" id="3.40.190.10">
    <property type="entry name" value="Periplasmic binding protein-like II"/>
    <property type="match status" value="2"/>
</dbReference>
<dbReference type="Pfam" id="PF01379">
    <property type="entry name" value="Porphobil_deam"/>
    <property type="match status" value="1"/>
</dbReference>
<dbReference type="GO" id="GO:0006782">
    <property type="term" value="P:protoporphyrinogen IX biosynthetic process"/>
    <property type="evidence" value="ECO:0007669"/>
    <property type="project" value="UniProtKB-UniRule"/>
</dbReference>
<name>A0AA45WVQ1_9CLOT</name>
<dbReference type="InterPro" id="IPR022418">
    <property type="entry name" value="Porphobilinogen_deaminase_C"/>
</dbReference>
<evidence type="ECO:0000256" key="3">
    <source>
        <dbReference type="ARBA" id="ARBA00005638"/>
    </source>
</evidence>
<comment type="cofactor">
    <cofactor evidence="8">
        <name>dipyrromethane</name>
        <dbReference type="ChEBI" id="CHEBI:60342"/>
    </cofactor>
    <text evidence="8">Binds 1 dipyrromethane group covalently.</text>
</comment>
<dbReference type="PROSITE" id="PS00533">
    <property type="entry name" value="PORPHOBILINOGEN_DEAM"/>
    <property type="match status" value="1"/>
</dbReference>
<feature type="domain" description="Porphobilinogen deaminase C-terminal" evidence="10">
    <location>
        <begin position="227"/>
        <end position="294"/>
    </location>
</feature>
<evidence type="ECO:0000313" key="12">
    <source>
        <dbReference type="Proteomes" id="UP001158066"/>
    </source>
</evidence>
<feature type="domain" description="Porphobilinogen deaminase N-terminal" evidence="9">
    <location>
        <begin position="4"/>
        <end position="212"/>
    </location>
</feature>
<reference evidence="11" key="1">
    <citation type="submission" date="2017-05" db="EMBL/GenBank/DDBJ databases">
        <authorList>
            <person name="Varghese N."/>
            <person name="Submissions S."/>
        </authorList>
    </citation>
    <scope>NUCLEOTIDE SEQUENCE</scope>
    <source>
        <strain evidence="11">Su22</strain>
    </source>
</reference>
<feature type="modified residue" description="S-(dipyrrolylmethanemethyl)cysteine" evidence="8">
    <location>
        <position position="241"/>
    </location>
</feature>
<keyword evidence="5 8" id="KW-0808">Transferase</keyword>
<evidence type="ECO:0000256" key="6">
    <source>
        <dbReference type="ARBA" id="ARBA00023244"/>
    </source>
</evidence>
<evidence type="ECO:0000256" key="1">
    <source>
        <dbReference type="ARBA" id="ARBA00002869"/>
    </source>
</evidence>
<comment type="catalytic activity">
    <reaction evidence="7 8">
        <text>4 porphobilinogen + H2O = hydroxymethylbilane + 4 NH4(+)</text>
        <dbReference type="Rhea" id="RHEA:13185"/>
        <dbReference type="ChEBI" id="CHEBI:15377"/>
        <dbReference type="ChEBI" id="CHEBI:28938"/>
        <dbReference type="ChEBI" id="CHEBI:57845"/>
        <dbReference type="ChEBI" id="CHEBI:58126"/>
        <dbReference type="EC" id="2.5.1.61"/>
    </reaction>
</comment>
<dbReference type="EMBL" id="FXUF01000005">
    <property type="protein sequence ID" value="SMP54263.1"/>
    <property type="molecule type" value="Genomic_DNA"/>
</dbReference>
<evidence type="ECO:0000256" key="7">
    <source>
        <dbReference type="ARBA" id="ARBA00048169"/>
    </source>
</evidence>
<evidence type="ECO:0000256" key="5">
    <source>
        <dbReference type="ARBA" id="ARBA00022679"/>
    </source>
</evidence>
<keyword evidence="12" id="KW-1185">Reference proteome</keyword>
<dbReference type="PIRSF" id="PIRSF001438">
    <property type="entry name" value="4pyrrol_synth_OHMeBilane_synth"/>
    <property type="match status" value="1"/>
</dbReference>
<gene>
    <name evidence="8" type="primary">hemC</name>
    <name evidence="11" type="ORF">SAMN06296020_105104</name>
</gene>
<dbReference type="Gene3D" id="3.30.160.40">
    <property type="entry name" value="Porphobilinogen deaminase, C-terminal domain"/>
    <property type="match status" value="1"/>
</dbReference>
<dbReference type="GO" id="GO:0005737">
    <property type="term" value="C:cytoplasm"/>
    <property type="evidence" value="ECO:0007669"/>
    <property type="project" value="UniProtKB-UniRule"/>
</dbReference>
<dbReference type="InterPro" id="IPR000860">
    <property type="entry name" value="HemC"/>
</dbReference>
<evidence type="ECO:0000256" key="4">
    <source>
        <dbReference type="ARBA" id="ARBA00011245"/>
    </source>
</evidence>
<comment type="function">
    <text evidence="1 8">Tetrapolymerization of the monopyrrole PBG into the hydroxymethylbilane pre-uroporphyrinogen in several discrete steps.</text>
</comment>
<dbReference type="SUPFAM" id="SSF54782">
    <property type="entry name" value="Porphobilinogen deaminase (hydroxymethylbilane synthase), C-terminal domain"/>
    <property type="match status" value="1"/>
</dbReference>
<evidence type="ECO:0000259" key="10">
    <source>
        <dbReference type="Pfam" id="PF03900"/>
    </source>
</evidence>
<evidence type="ECO:0000256" key="8">
    <source>
        <dbReference type="HAMAP-Rule" id="MF_00260"/>
    </source>
</evidence>
<dbReference type="AlphaFoldDB" id="A0AA45WVQ1"/>
<dbReference type="PANTHER" id="PTHR11557:SF0">
    <property type="entry name" value="PORPHOBILINOGEN DEAMINASE"/>
    <property type="match status" value="1"/>
</dbReference>
<dbReference type="PRINTS" id="PR00151">
    <property type="entry name" value="PORPHBDMNASE"/>
</dbReference>
<sequence>MKPIIIGSRGSRLALIQAESVKTALEAAHSGLQVTIKVIKTKGDLILDRTLDKIGGKGLFVKEIQQALLDKSIDLAVHSMKDVPGVAPEGLTMAAVTRREDPRDVLVTAEGFTPETLPEGAVIGTSSLRRQAQIRSLRPDCRVVPLRGNVQTRLQKMKEQQLTGILLAAAGLKRLQLLDELPHSLLDPQAFVPAVGQGALGCEIREADVTMKALLASLEDADTRVAILGERAFLNRLEGDCHVPVGAFGRLEQNQLMLTGLVAAADGSRRLQQTVTGDKNQAEALGRALAEDLIAQGAWELMKAGGSDE</sequence>
<dbReference type="HAMAP" id="MF_00260">
    <property type="entry name" value="Porphobil_deam"/>
    <property type="match status" value="1"/>
</dbReference>
<keyword evidence="6 8" id="KW-0627">Porphyrin biosynthesis</keyword>
<dbReference type="RefSeq" id="WP_283409028.1">
    <property type="nucleotide sequence ID" value="NZ_FXUF01000005.1"/>
</dbReference>
<comment type="miscellaneous">
    <text evidence="8">The porphobilinogen subunits are added to the dipyrromethane group.</text>
</comment>
<dbReference type="EC" id="2.5.1.61" evidence="8"/>
<dbReference type="InterPro" id="IPR036803">
    <property type="entry name" value="Porphobilinogen_deaminase_C_sf"/>
</dbReference>
<dbReference type="InterPro" id="IPR022417">
    <property type="entry name" value="Porphobilin_deaminase_N"/>
</dbReference>
<dbReference type="GO" id="GO:0004418">
    <property type="term" value="F:hydroxymethylbilane synthase activity"/>
    <property type="evidence" value="ECO:0007669"/>
    <property type="project" value="UniProtKB-UniRule"/>
</dbReference>
<dbReference type="FunFam" id="3.40.190.10:FF:000004">
    <property type="entry name" value="Porphobilinogen deaminase"/>
    <property type="match status" value="1"/>
</dbReference>
<dbReference type="FunFam" id="3.40.190.10:FF:000005">
    <property type="entry name" value="Porphobilinogen deaminase"/>
    <property type="match status" value="1"/>
</dbReference>
<comment type="similarity">
    <text evidence="3 8">Belongs to the HMBS family.</text>
</comment>
<dbReference type="PANTHER" id="PTHR11557">
    <property type="entry name" value="PORPHOBILINOGEN DEAMINASE"/>
    <property type="match status" value="1"/>
</dbReference>
<proteinExistence type="inferred from homology"/>
<comment type="pathway">
    <text evidence="2">Porphyrin-containing compound metabolism; protoporphyrin-IX biosynthesis; coproporphyrinogen-III from 5-aminolevulinate: step 2/4.</text>
</comment>